<dbReference type="EMBL" id="CAXKWB010020315">
    <property type="protein sequence ID" value="CAL4122526.1"/>
    <property type="molecule type" value="Genomic_DNA"/>
</dbReference>
<evidence type="ECO:0000313" key="3">
    <source>
        <dbReference type="Proteomes" id="UP001497623"/>
    </source>
</evidence>
<proteinExistence type="predicted"/>
<reference evidence="2 3" key="1">
    <citation type="submission" date="2024-05" db="EMBL/GenBank/DDBJ databases">
        <authorList>
            <person name="Wallberg A."/>
        </authorList>
    </citation>
    <scope>NUCLEOTIDE SEQUENCE [LARGE SCALE GENOMIC DNA]</scope>
</reference>
<dbReference type="AlphaFoldDB" id="A0AAV2RG52"/>
<feature type="compositionally biased region" description="Polar residues" evidence="1">
    <location>
        <begin position="45"/>
        <end position="56"/>
    </location>
</feature>
<comment type="caution">
    <text evidence="2">The sequence shown here is derived from an EMBL/GenBank/DDBJ whole genome shotgun (WGS) entry which is preliminary data.</text>
</comment>
<keyword evidence="3" id="KW-1185">Reference proteome</keyword>
<feature type="compositionally biased region" description="Basic and acidic residues" evidence="1">
    <location>
        <begin position="200"/>
        <end position="210"/>
    </location>
</feature>
<organism evidence="2 3">
    <name type="scientific">Meganyctiphanes norvegica</name>
    <name type="common">Northern krill</name>
    <name type="synonym">Thysanopoda norvegica</name>
    <dbReference type="NCBI Taxonomy" id="48144"/>
    <lineage>
        <taxon>Eukaryota</taxon>
        <taxon>Metazoa</taxon>
        <taxon>Ecdysozoa</taxon>
        <taxon>Arthropoda</taxon>
        <taxon>Crustacea</taxon>
        <taxon>Multicrustacea</taxon>
        <taxon>Malacostraca</taxon>
        <taxon>Eumalacostraca</taxon>
        <taxon>Eucarida</taxon>
        <taxon>Euphausiacea</taxon>
        <taxon>Euphausiidae</taxon>
        <taxon>Meganyctiphanes</taxon>
    </lineage>
</organism>
<name>A0AAV2RG52_MEGNR</name>
<feature type="region of interest" description="Disordered" evidence="1">
    <location>
        <begin position="1"/>
        <end position="107"/>
    </location>
</feature>
<dbReference type="Proteomes" id="UP001497623">
    <property type="component" value="Unassembled WGS sequence"/>
</dbReference>
<feature type="region of interest" description="Disordered" evidence="1">
    <location>
        <begin position="165"/>
        <end position="210"/>
    </location>
</feature>
<protein>
    <submittedName>
        <fullName evidence="2">Uncharacterized protein</fullName>
    </submittedName>
</protein>
<feature type="compositionally biased region" description="Low complexity" evidence="1">
    <location>
        <begin position="29"/>
        <end position="44"/>
    </location>
</feature>
<evidence type="ECO:0000313" key="2">
    <source>
        <dbReference type="EMBL" id="CAL4122526.1"/>
    </source>
</evidence>
<gene>
    <name evidence="2" type="ORF">MNOR_LOCUS23248</name>
</gene>
<accession>A0AAV2RG52</accession>
<evidence type="ECO:0000256" key="1">
    <source>
        <dbReference type="SAM" id="MobiDB-lite"/>
    </source>
</evidence>
<sequence>MGCGSSQAIPVLDDQAPESMKDPLPDSPQSQTEQTEQVEELTSVHSNTPDHSSQQVDPGEPPTIIQNGTAEVILPSPPDSTEKIQHQQLPEALPSLPTPPSSGQSRGGVAFEVEVPVTDASIVKRHPPRKFQKLEDQQLGATLTQEKLEEKQAVAEKRRQEILTQRVQSAKQRMGRSAGRLRARPDTDEVEQDDDGIIESDGHVDPENEM</sequence>
<feature type="compositionally biased region" description="Acidic residues" evidence="1">
    <location>
        <begin position="188"/>
        <end position="198"/>
    </location>
</feature>